<organism evidence="1 2">
    <name type="scientific">Chryseobacterium camelliae</name>
    <dbReference type="NCBI Taxonomy" id="1265445"/>
    <lineage>
        <taxon>Bacteria</taxon>
        <taxon>Pseudomonadati</taxon>
        <taxon>Bacteroidota</taxon>
        <taxon>Flavobacteriia</taxon>
        <taxon>Flavobacteriales</taxon>
        <taxon>Weeksellaceae</taxon>
        <taxon>Chryseobacterium group</taxon>
        <taxon>Chryseobacterium</taxon>
    </lineage>
</organism>
<dbReference type="RefSeq" id="WP_307449346.1">
    <property type="nucleotide sequence ID" value="NZ_JAUTAL010000001.1"/>
</dbReference>
<keyword evidence="2" id="KW-1185">Reference proteome</keyword>
<evidence type="ECO:0000313" key="2">
    <source>
        <dbReference type="Proteomes" id="UP001225072"/>
    </source>
</evidence>
<name>A0ABU0THW0_9FLAO</name>
<sequence length="115" mass="13812">MLEKDRIKIYEELINFVTTKLINEFKDPVGRPVNNVEKLTIINVDYDEENQNRKKIIIKEFIMDCRLLIKWEDDSLSSLNTQFRNNKPIEFEINFESDEIELVESDVKLIEEKLF</sequence>
<evidence type="ECO:0000313" key="1">
    <source>
        <dbReference type="EMBL" id="MDQ1096641.1"/>
    </source>
</evidence>
<accession>A0ABU0THW0</accession>
<gene>
    <name evidence="1" type="ORF">QE404_001788</name>
</gene>
<comment type="caution">
    <text evidence="1">The sequence shown here is derived from an EMBL/GenBank/DDBJ whole genome shotgun (WGS) entry which is preliminary data.</text>
</comment>
<protein>
    <submittedName>
        <fullName evidence="1">Uncharacterized protein</fullName>
    </submittedName>
</protein>
<proteinExistence type="predicted"/>
<reference evidence="1 2" key="1">
    <citation type="submission" date="2023-07" db="EMBL/GenBank/DDBJ databases">
        <title>Functional and genomic diversity of the sorghum phyllosphere microbiome.</title>
        <authorList>
            <person name="Shade A."/>
        </authorList>
    </citation>
    <scope>NUCLEOTIDE SEQUENCE [LARGE SCALE GENOMIC DNA]</scope>
    <source>
        <strain evidence="1 2">SORGH_AS_1064</strain>
    </source>
</reference>
<dbReference type="Proteomes" id="UP001225072">
    <property type="component" value="Unassembled WGS sequence"/>
</dbReference>
<dbReference type="EMBL" id="JAUTAL010000001">
    <property type="protein sequence ID" value="MDQ1096641.1"/>
    <property type="molecule type" value="Genomic_DNA"/>
</dbReference>